<dbReference type="GO" id="GO:0016020">
    <property type="term" value="C:membrane"/>
    <property type="evidence" value="ECO:0007669"/>
    <property type="project" value="UniProtKB-SubCell"/>
</dbReference>
<dbReference type="Proteomes" id="UP001141806">
    <property type="component" value="Unassembled WGS sequence"/>
</dbReference>
<comment type="caution">
    <text evidence="12">The sequence shown here is derived from an EMBL/GenBank/DDBJ whole genome shotgun (WGS) entry which is preliminary data.</text>
</comment>
<gene>
    <name evidence="12" type="ORF">NE237_000678</name>
</gene>
<dbReference type="PANTHER" id="PTHR24282">
    <property type="entry name" value="CYTOCHROME P450 FAMILY MEMBER"/>
    <property type="match status" value="1"/>
</dbReference>
<comment type="subcellular location">
    <subcellularLocation>
        <location evidence="1">Membrane</location>
    </subcellularLocation>
</comment>
<dbReference type="InterPro" id="IPR036396">
    <property type="entry name" value="Cyt_P450_sf"/>
</dbReference>
<evidence type="ECO:0000256" key="3">
    <source>
        <dbReference type="ARBA" id="ARBA00022617"/>
    </source>
</evidence>
<protein>
    <submittedName>
        <fullName evidence="12">Uncharacterized protein</fullName>
    </submittedName>
</protein>
<dbReference type="GO" id="GO:0020037">
    <property type="term" value="F:heme binding"/>
    <property type="evidence" value="ECO:0007669"/>
    <property type="project" value="InterPro"/>
</dbReference>
<evidence type="ECO:0000256" key="1">
    <source>
        <dbReference type="ARBA" id="ARBA00004370"/>
    </source>
</evidence>
<dbReference type="PANTHER" id="PTHR24282:SF255">
    <property type="entry name" value="CYTOCHROME P450 72A11-RELATED"/>
    <property type="match status" value="1"/>
</dbReference>
<dbReference type="GO" id="GO:0004497">
    <property type="term" value="F:monooxygenase activity"/>
    <property type="evidence" value="ECO:0007669"/>
    <property type="project" value="UniProtKB-KW"/>
</dbReference>
<evidence type="ECO:0000256" key="4">
    <source>
        <dbReference type="ARBA" id="ARBA00022692"/>
    </source>
</evidence>
<keyword evidence="4" id="KW-0812">Transmembrane</keyword>
<dbReference type="GO" id="GO:0016705">
    <property type="term" value="F:oxidoreductase activity, acting on paired donors, with incorporation or reduction of molecular oxygen"/>
    <property type="evidence" value="ECO:0007669"/>
    <property type="project" value="InterPro"/>
</dbReference>
<dbReference type="OrthoDB" id="1470350at2759"/>
<dbReference type="AlphaFoldDB" id="A0A9Q0KRW9"/>
<dbReference type="EMBL" id="JAMYWD010000003">
    <property type="protein sequence ID" value="KAJ4975572.1"/>
    <property type="molecule type" value="Genomic_DNA"/>
</dbReference>
<reference evidence="12" key="1">
    <citation type="journal article" date="2023" name="Plant J.">
        <title>The genome of the king protea, Protea cynaroides.</title>
        <authorList>
            <person name="Chang J."/>
            <person name="Duong T.A."/>
            <person name="Schoeman C."/>
            <person name="Ma X."/>
            <person name="Roodt D."/>
            <person name="Barker N."/>
            <person name="Li Z."/>
            <person name="Van de Peer Y."/>
            <person name="Mizrachi E."/>
        </authorList>
    </citation>
    <scope>NUCLEOTIDE SEQUENCE</scope>
    <source>
        <tissue evidence="12">Young leaves</tissue>
    </source>
</reference>
<keyword evidence="7" id="KW-0560">Oxidoreductase</keyword>
<name>A0A9Q0KRW9_9MAGN</name>
<keyword evidence="13" id="KW-1185">Reference proteome</keyword>
<evidence type="ECO:0000313" key="12">
    <source>
        <dbReference type="EMBL" id="KAJ4975572.1"/>
    </source>
</evidence>
<sequence>MKVGEANNNDLLGLLLESNINQTQENKNKKDVGMTMEDVIEECKLFYFAGQETTSICFVCLDHDCFKYASGMASACEGRAPPLKLQPVNPPSKSSKNGTVNGSAKPTPKSHPVNNTLVLKNKTKSKTQAQTGNQTEKRVSGQATANLLS</sequence>
<keyword evidence="9" id="KW-0503">Monooxygenase</keyword>
<feature type="region of interest" description="Disordered" evidence="11">
    <location>
        <begin position="79"/>
        <end position="149"/>
    </location>
</feature>
<evidence type="ECO:0000256" key="11">
    <source>
        <dbReference type="SAM" id="MobiDB-lite"/>
    </source>
</evidence>
<dbReference type="SUPFAM" id="SSF48264">
    <property type="entry name" value="Cytochrome P450"/>
    <property type="match status" value="1"/>
</dbReference>
<evidence type="ECO:0000256" key="6">
    <source>
        <dbReference type="ARBA" id="ARBA00022989"/>
    </source>
</evidence>
<keyword evidence="3" id="KW-0349">Heme</keyword>
<dbReference type="InterPro" id="IPR050665">
    <property type="entry name" value="Cytochrome_P450_Monooxygen"/>
</dbReference>
<accession>A0A9Q0KRW9</accession>
<keyword evidence="5" id="KW-0479">Metal-binding</keyword>
<evidence type="ECO:0000256" key="9">
    <source>
        <dbReference type="ARBA" id="ARBA00023033"/>
    </source>
</evidence>
<keyword evidence="6" id="KW-1133">Transmembrane helix</keyword>
<keyword evidence="10" id="KW-0472">Membrane</keyword>
<dbReference type="Gene3D" id="1.20.120.990">
    <property type="entry name" value="Glycosyltransferase family 88, C-terminal domain"/>
    <property type="match status" value="1"/>
</dbReference>
<dbReference type="GO" id="GO:0005506">
    <property type="term" value="F:iron ion binding"/>
    <property type="evidence" value="ECO:0007669"/>
    <property type="project" value="InterPro"/>
</dbReference>
<evidence type="ECO:0000256" key="10">
    <source>
        <dbReference type="ARBA" id="ARBA00023136"/>
    </source>
</evidence>
<evidence type="ECO:0000256" key="8">
    <source>
        <dbReference type="ARBA" id="ARBA00023004"/>
    </source>
</evidence>
<evidence type="ECO:0000256" key="7">
    <source>
        <dbReference type="ARBA" id="ARBA00023002"/>
    </source>
</evidence>
<evidence type="ECO:0000313" key="13">
    <source>
        <dbReference type="Proteomes" id="UP001141806"/>
    </source>
</evidence>
<comment type="similarity">
    <text evidence="2">Belongs to the cytochrome P450 family.</text>
</comment>
<keyword evidence="8" id="KW-0408">Iron</keyword>
<feature type="compositionally biased region" description="Polar residues" evidence="11">
    <location>
        <begin position="91"/>
        <end position="104"/>
    </location>
</feature>
<evidence type="ECO:0000256" key="5">
    <source>
        <dbReference type="ARBA" id="ARBA00022723"/>
    </source>
</evidence>
<evidence type="ECO:0000256" key="2">
    <source>
        <dbReference type="ARBA" id="ARBA00010617"/>
    </source>
</evidence>
<organism evidence="12 13">
    <name type="scientific">Protea cynaroides</name>
    <dbReference type="NCBI Taxonomy" id="273540"/>
    <lineage>
        <taxon>Eukaryota</taxon>
        <taxon>Viridiplantae</taxon>
        <taxon>Streptophyta</taxon>
        <taxon>Embryophyta</taxon>
        <taxon>Tracheophyta</taxon>
        <taxon>Spermatophyta</taxon>
        <taxon>Magnoliopsida</taxon>
        <taxon>Proteales</taxon>
        <taxon>Proteaceae</taxon>
        <taxon>Protea</taxon>
    </lineage>
</organism>
<proteinExistence type="inferred from homology"/>